<evidence type="ECO:0000256" key="3">
    <source>
        <dbReference type="ARBA" id="ARBA00022827"/>
    </source>
</evidence>
<evidence type="ECO:0000313" key="7">
    <source>
        <dbReference type="Proteomes" id="UP001521222"/>
    </source>
</evidence>
<evidence type="ECO:0000256" key="2">
    <source>
        <dbReference type="ARBA" id="ARBA00022630"/>
    </source>
</evidence>
<keyword evidence="4" id="KW-0560">Oxidoreductase</keyword>
<protein>
    <recommendedName>
        <fullName evidence="5">FAD-binding PCMH-type domain-containing protein</fullName>
    </recommendedName>
</protein>
<dbReference type="Pfam" id="PF01565">
    <property type="entry name" value="FAD_binding_4"/>
    <property type="match status" value="1"/>
</dbReference>
<evidence type="ECO:0000256" key="4">
    <source>
        <dbReference type="ARBA" id="ARBA00023002"/>
    </source>
</evidence>
<dbReference type="InterPro" id="IPR050416">
    <property type="entry name" value="FAD-linked_Oxidoreductase"/>
</dbReference>
<evidence type="ECO:0000256" key="1">
    <source>
        <dbReference type="ARBA" id="ARBA00005466"/>
    </source>
</evidence>
<accession>A0ABR3RJK5</accession>
<dbReference type="InterPro" id="IPR006094">
    <property type="entry name" value="Oxid_FAD_bind_N"/>
</dbReference>
<evidence type="ECO:0000313" key="6">
    <source>
        <dbReference type="EMBL" id="KAL1604625.1"/>
    </source>
</evidence>
<gene>
    <name evidence="6" type="ORF">SLS59_003820</name>
</gene>
<keyword evidence="3" id="KW-0274">FAD</keyword>
<organism evidence="6 7">
    <name type="scientific">Nothophoma quercina</name>
    <dbReference type="NCBI Taxonomy" id="749835"/>
    <lineage>
        <taxon>Eukaryota</taxon>
        <taxon>Fungi</taxon>
        <taxon>Dikarya</taxon>
        <taxon>Ascomycota</taxon>
        <taxon>Pezizomycotina</taxon>
        <taxon>Dothideomycetes</taxon>
        <taxon>Pleosporomycetidae</taxon>
        <taxon>Pleosporales</taxon>
        <taxon>Pleosporineae</taxon>
        <taxon>Didymellaceae</taxon>
        <taxon>Nothophoma</taxon>
    </lineage>
</organism>
<reference evidence="6 7" key="1">
    <citation type="submission" date="2024-02" db="EMBL/GenBank/DDBJ databases">
        <title>De novo assembly and annotation of 12 fungi associated with fruit tree decline syndrome in Ontario, Canada.</title>
        <authorList>
            <person name="Sulman M."/>
            <person name="Ellouze W."/>
            <person name="Ilyukhin E."/>
        </authorList>
    </citation>
    <scope>NUCLEOTIDE SEQUENCE [LARGE SCALE GENOMIC DNA]</scope>
    <source>
        <strain evidence="6 7">M97-236</strain>
    </source>
</reference>
<dbReference type="EMBL" id="JAKIXB020000010">
    <property type="protein sequence ID" value="KAL1604625.1"/>
    <property type="molecule type" value="Genomic_DNA"/>
</dbReference>
<evidence type="ECO:0000259" key="5">
    <source>
        <dbReference type="PROSITE" id="PS51387"/>
    </source>
</evidence>
<dbReference type="PANTHER" id="PTHR42973">
    <property type="entry name" value="BINDING OXIDOREDUCTASE, PUTATIVE (AFU_ORTHOLOGUE AFUA_1G17690)-RELATED"/>
    <property type="match status" value="1"/>
</dbReference>
<name>A0ABR3RJK5_9PLEO</name>
<comment type="similarity">
    <text evidence="1">Belongs to the oxygen-dependent FAD-linked oxidoreductase family.</text>
</comment>
<keyword evidence="7" id="KW-1185">Reference proteome</keyword>
<comment type="caution">
    <text evidence="6">The sequence shown here is derived from an EMBL/GenBank/DDBJ whole genome shotgun (WGS) entry which is preliminary data.</text>
</comment>
<dbReference type="Proteomes" id="UP001521222">
    <property type="component" value="Unassembled WGS sequence"/>
</dbReference>
<dbReference type="InterPro" id="IPR016166">
    <property type="entry name" value="FAD-bd_PCMH"/>
</dbReference>
<dbReference type="Gene3D" id="3.30.465.10">
    <property type="match status" value="1"/>
</dbReference>
<proteinExistence type="inferred from homology"/>
<dbReference type="PANTHER" id="PTHR42973:SF17">
    <property type="entry name" value="OXIDASE, PUTATIVE (AFU_ORTHOLOGUE AFUA_6G14340)-RELATED"/>
    <property type="match status" value="1"/>
</dbReference>
<dbReference type="InterPro" id="IPR036318">
    <property type="entry name" value="FAD-bd_PCMH-like_sf"/>
</dbReference>
<dbReference type="InterPro" id="IPR016169">
    <property type="entry name" value="FAD-bd_PCMH_sub2"/>
</dbReference>
<dbReference type="PROSITE" id="PS51387">
    <property type="entry name" value="FAD_PCMH"/>
    <property type="match status" value="1"/>
</dbReference>
<dbReference type="Gene3D" id="3.40.462.20">
    <property type="match status" value="1"/>
</dbReference>
<dbReference type="SUPFAM" id="SSF56176">
    <property type="entry name" value="FAD-binding/transporter-associated domain-like"/>
    <property type="match status" value="1"/>
</dbReference>
<sequence>MGNTSSSSVQKCLESAIGGNKDLLALKGMPLFQIQHVKPYNLGIPVTPAAVTYPETTEQISAIVKCAVDNRLKRDHPRLTTSVGIGGQDNTVVIDMKHFQQFSMDNSTWQATIGGGTLLGDVTKRLHENGNRAMAHGTCPHVGIGGHATIGGLGPSSRMWGSALDHVEEVEVVLANSTVVRATETENPDILFAVKGAAAGFGIVTEFKVRTQAEPAEAILYTYNIQGGSSADKAEAFKKWQELISDPNLTRKFASQFILTEQFGAVITGTFFGSQQEYDGLNISARLPNSDDSVIELKDWLGVVGHWAEDVALDIAGGVPGNFYAKSLAYTKADIIPDEAVDKLFDYIDAADKGNAIWFIIWDLEGGAINDVAPNATAYGHRDALFYHQAYAINLLGKIDNNTRDFLTGINAVVTDALPEHDEGAYAGMHLSITSTLALMIGLTTTSSAFVVDTFSDTNCGGVVETGVNTWDSTCATWPKGFKSFKITTWGGNHQFAYFFAPDDCGSLDGAIMTGYVDATTFDFKLNTCYGFSGGSANAIASYYTI</sequence>
<keyword evidence="2" id="KW-0285">Flavoprotein</keyword>
<feature type="domain" description="FAD-binding PCMH-type" evidence="5">
    <location>
        <begin position="44"/>
        <end position="214"/>
    </location>
</feature>